<gene>
    <name evidence="2" type="ORF">QZM56_36035</name>
</gene>
<evidence type="ECO:0000256" key="1">
    <source>
        <dbReference type="SAM" id="MobiDB-lite"/>
    </source>
</evidence>
<name>A0AAP4R9H3_9BURK</name>
<accession>A0AAP4R9H3</accession>
<evidence type="ECO:0000313" key="3">
    <source>
        <dbReference type="Proteomes" id="UP001172109"/>
    </source>
</evidence>
<dbReference type="EMBL" id="JAUJQS010000043">
    <property type="protein sequence ID" value="MDN7569922.1"/>
    <property type="molecule type" value="Genomic_DNA"/>
</dbReference>
<reference evidence="2" key="1">
    <citation type="submission" date="2023-07" db="EMBL/GenBank/DDBJ databases">
        <title>A collection of bacterial strains from the Burkholderia cepacia Research Laboratory and Repository.</title>
        <authorList>
            <person name="Lipuma J."/>
            <person name="Spilker T."/>
            <person name="Caverly L."/>
        </authorList>
    </citation>
    <scope>NUCLEOTIDE SEQUENCE</scope>
    <source>
        <strain evidence="2">AU44979</strain>
    </source>
</reference>
<proteinExistence type="predicted"/>
<organism evidence="2 3">
    <name type="scientific">Burkholderia contaminans</name>
    <dbReference type="NCBI Taxonomy" id="488447"/>
    <lineage>
        <taxon>Bacteria</taxon>
        <taxon>Pseudomonadati</taxon>
        <taxon>Pseudomonadota</taxon>
        <taxon>Betaproteobacteria</taxon>
        <taxon>Burkholderiales</taxon>
        <taxon>Burkholderiaceae</taxon>
        <taxon>Burkholderia</taxon>
        <taxon>Burkholderia cepacia complex</taxon>
    </lineage>
</organism>
<comment type="caution">
    <text evidence="2">The sequence shown here is derived from an EMBL/GenBank/DDBJ whole genome shotgun (WGS) entry which is preliminary data.</text>
</comment>
<feature type="region of interest" description="Disordered" evidence="1">
    <location>
        <begin position="77"/>
        <end position="98"/>
    </location>
</feature>
<feature type="compositionally biased region" description="Low complexity" evidence="1">
    <location>
        <begin position="77"/>
        <end position="87"/>
    </location>
</feature>
<dbReference type="Proteomes" id="UP001172109">
    <property type="component" value="Unassembled WGS sequence"/>
</dbReference>
<protein>
    <submittedName>
        <fullName evidence="2">Uncharacterized protein</fullName>
    </submittedName>
</protein>
<sequence>MSSLPTLEKALHFGRMTRLDSTRVRAALAMADRTNVIDVRRVTTMVLDRVSQYYDVVGYCAPRASFSKSESELPRAISADSESIASDGGRPMHARPGLDTDLTEENVERLWKYAGMISLNLAFNMAEWEIARCAPESGTIVSMASKFAYRICQSPEWTGSPWAKIRRRIGSPAVRRILKSARAAVPDRWLVIHPQTGHPILMEEQEYRDAEPSLRARARQFDTELRVSPPVSVVDQAIFEVAEAA</sequence>
<evidence type="ECO:0000313" key="2">
    <source>
        <dbReference type="EMBL" id="MDN7569922.1"/>
    </source>
</evidence>
<dbReference type="RefSeq" id="WP_137962510.1">
    <property type="nucleotide sequence ID" value="NZ_JAUJQS010000043.1"/>
</dbReference>
<dbReference type="AlphaFoldDB" id="A0AAP4R9H3"/>